<evidence type="ECO:0000313" key="1">
    <source>
        <dbReference type="EMBL" id="PNT08306.1"/>
    </source>
</evidence>
<protein>
    <submittedName>
        <fullName evidence="1">Uncharacterized protein</fullName>
    </submittedName>
</protein>
<accession>A0A2K1Y5J6</accession>
<dbReference type="AlphaFoldDB" id="A0A2K1Y5J6"/>
<dbReference type="Proteomes" id="UP000006729">
    <property type="component" value="Chromosome 13"/>
</dbReference>
<evidence type="ECO:0000313" key="2">
    <source>
        <dbReference type="Proteomes" id="UP000006729"/>
    </source>
</evidence>
<name>A0A2K1Y5J6_POPTR</name>
<organism evidence="1 2">
    <name type="scientific">Populus trichocarpa</name>
    <name type="common">Western balsam poplar</name>
    <name type="synonym">Populus balsamifera subsp. trichocarpa</name>
    <dbReference type="NCBI Taxonomy" id="3694"/>
    <lineage>
        <taxon>Eukaryota</taxon>
        <taxon>Viridiplantae</taxon>
        <taxon>Streptophyta</taxon>
        <taxon>Embryophyta</taxon>
        <taxon>Tracheophyta</taxon>
        <taxon>Spermatophyta</taxon>
        <taxon>Magnoliopsida</taxon>
        <taxon>eudicotyledons</taxon>
        <taxon>Gunneridae</taxon>
        <taxon>Pentapetalae</taxon>
        <taxon>rosids</taxon>
        <taxon>fabids</taxon>
        <taxon>Malpighiales</taxon>
        <taxon>Salicaceae</taxon>
        <taxon>Saliceae</taxon>
        <taxon>Populus</taxon>
    </lineage>
</organism>
<dbReference type="InParanoid" id="A0A2K1Y5J6"/>
<dbReference type="EMBL" id="CM009302">
    <property type="protein sequence ID" value="PNT08306.1"/>
    <property type="molecule type" value="Genomic_DNA"/>
</dbReference>
<keyword evidence="2" id="KW-1185">Reference proteome</keyword>
<proteinExistence type="predicted"/>
<sequence>MIIALIFRNLFHIFRAPDTRIISDEVKNHLYQDKMTDPFSVLSIGSIITSRTLISRNTERKKSTIELPNRIA</sequence>
<gene>
    <name evidence="1" type="ORF">POPTR_013G140900</name>
</gene>
<reference evidence="1 2" key="1">
    <citation type="journal article" date="2006" name="Science">
        <title>The genome of black cottonwood, Populus trichocarpa (Torr. &amp; Gray).</title>
        <authorList>
            <person name="Tuskan G.A."/>
            <person name="Difazio S."/>
            <person name="Jansson S."/>
            <person name="Bohlmann J."/>
            <person name="Grigoriev I."/>
            <person name="Hellsten U."/>
            <person name="Putnam N."/>
            <person name="Ralph S."/>
            <person name="Rombauts S."/>
            <person name="Salamov A."/>
            <person name="Schein J."/>
            <person name="Sterck L."/>
            <person name="Aerts A."/>
            <person name="Bhalerao R.R."/>
            <person name="Bhalerao R.P."/>
            <person name="Blaudez D."/>
            <person name="Boerjan W."/>
            <person name="Brun A."/>
            <person name="Brunner A."/>
            <person name="Busov V."/>
            <person name="Campbell M."/>
            <person name="Carlson J."/>
            <person name="Chalot M."/>
            <person name="Chapman J."/>
            <person name="Chen G.L."/>
            <person name="Cooper D."/>
            <person name="Coutinho P.M."/>
            <person name="Couturier J."/>
            <person name="Covert S."/>
            <person name="Cronk Q."/>
            <person name="Cunningham R."/>
            <person name="Davis J."/>
            <person name="Degroeve S."/>
            <person name="Dejardin A."/>
            <person name="Depamphilis C."/>
            <person name="Detter J."/>
            <person name="Dirks B."/>
            <person name="Dubchak I."/>
            <person name="Duplessis S."/>
            <person name="Ehlting J."/>
            <person name="Ellis B."/>
            <person name="Gendler K."/>
            <person name="Goodstein D."/>
            <person name="Gribskov M."/>
            <person name="Grimwood J."/>
            <person name="Groover A."/>
            <person name="Gunter L."/>
            <person name="Hamberger B."/>
            <person name="Heinze B."/>
            <person name="Helariutta Y."/>
            <person name="Henrissat B."/>
            <person name="Holligan D."/>
            <person name="Holt R."/>
            <person name="Huang W."/>
            <person name="Islam-Faridi N."/>
            <person name="Jones S."/>
            <person name="Jones-Rhoades M."/>
            <person name="Jorgensen R."/>
            <person name="Joshi C."/>
            <person name="Kangasjarvi J."/>
            <person name="Karlsson J."/>
            <person name="Kelleher C."/>
            <person name="Kirkpatrick R."/>
            <person name="Kirst M."/>
            <person name="Kohler A."/>
            <person name="Kalluri U."/>
            <person name="Larimer F."/>
            <person name="Leebens-Mack J."/>
            <person name="Leple J.C."/>
            <person name="Locascio P."/>
            <person name="Lou Y."/>
            <person name="Lucas S."/>
            <person name="Martin F."/>
            <person name="Montanini B."/>
            <person name="Napoli C."/>
            <person name="Nelson D.R."/>
            <person name="Nelson C."/>
            <person name="Nieminen K."/>
            <person name="Nilsson O."/>
            <person name="Pereda V."/>
            <person name="Peter G."/>
            <person name="Philippe R."/>
            <person name="Pilate G."/>
            <person name="Poliakov A."/>
            <person name="Razumovskaya J."/>
            <person name="Richardson P."/>
            <person name="Rinaldi C."/>
            <person name="Ritland K."/>
            <person name="Rouze P."/>
            <person name="Ryaboy D."/>
            <person name="Schmutz J."/>
            <person name="Schrader J."/>
            <person name="Segerman B."/>
            <person name="Shin H."/>
            <person name="Siddiqui A."/>
            <person name="Sterky F."/>
            <person name="Terry A."/>
            <person name="Tsai C.J."/>
            <person name="Uberbacher E."/>
            <person name="Unneberg P."/>
            <person name="Vahala J."/>
            <person name="Wall K."/>
            <person name="Wessler S."/>
            <person name="Yang G."/>
            <person name="Yin T."/>
            <person name="Douglas C."/>
            <person name="Marra M."/>
            <person name="Sandberg G."/>
            <person name="Van de Peer Y."/>
            <person name="Rokhsar D."/>
        </authorList>
    </citation>
    <scope>NUCLEOTIDE SEQUENCE [LARGE SCALE GENOMIC DNA]</scope>
    <source>
        <strain evidence="2">cv. Nisqually</strain>
    </source>
</reference>